<feature type="transmembrane region" description="Helical" evidence="8">
    <location>
        <begin position="267"/>
        <end position="290"/>
    </location>
</feature>
<feature type="transmembrane region" description="Helical" evidence="8">
    <location>
        <begin position="139"/>
        <end position="159"/>
    </location>
</feature>
<dbReference type="GO" id="GO:0016020">
    <property type="term" value="C:membrane"/>
    <property type="evidence" value="ECO:0007669"/>
    <property type="project" value="InterPro"/>
</dbReference>
<evidence type="ECO:0000256" key="2">
    <source>
        <dbReference type="ARBA" id="ARBA00022448"/>
    </source>
</evidence>
<protein>
    <recommendedName>
        <fullName evidence="9">Sodium/calcium exchanger membrane region domain-containing protein</fullName>
    </recommendedName>
</protein>
<feature type="domain" description="Sodium/calcium exchanger membrane region" evidence="9">
    <location>
        <begin position="75"/>
        <end position="228"/>
    </location>
</feature>
<feature type="transmembrane region" description="Helical" evidence="8">
    <location>
        <begin position="341"/>
        <end position="358"/>
    </location>
</feature>
<evidence type="ECO:0000256" key="8">
    <source>
        <dbReference type="SAM" id="Phobius"/>
    </source>
</evidence>
<dbReference type="AlphaFoldDB" id="A0A1L9WHF5"/>
<proteinExistence type="predicted"/>
<keyword evidence="3 8" id="KW-0812">Transmembrane</keyword>
<evidence type="ECO:0000256" key="1">
    <source>
        <dbReference type="ARBA" id="ARBA00004127"/>
    </source>
</evidence>
<feature type="transmembrane region" description="Helical" evidence="8">
    <location>
        <begin position="53"/>
        <end position="72"/>
    </location>
</feature>
<keyword evidence="2" id="KW-0813">Transport</keyword>
<feature type="transmembrane region" description="Helical" evidence="8">
    <location>
        <begin position="365"/>
        <end position="386"/>
    </location>
</feature>
<feature type="domain" description="Sodium/calcium exchanger membrane region" evidence="9">
    <location>
        <begin position="267"/>
        <end position="410"/>
    </location>
</feature>
<feature type="transmembrane region" description="Helical" evidence="8">
    <location>
        <begin position="302"/>
        <end position="321"/>
    </location>
</feature>
<feature type="transmembrane region" description="Helical" evidence="8">
    <location>
        <begin position="392"/>
        <end position="412"/>
    </location>
</feature>
<dbReference type="InterPro" id="IPR004837">
    <property type="entry name" value="NaCa_Exmemb"/>
</dbReference>
<dbReference type="InterPro" id="IPR004713">
    <property type="entry name" value="CaH_exchang"/>
</dbReference>
<feature type="region of interest" description="Disordered" evidence="7">
    <location>
        <begin position="1"/>
        <end position="38"/>
    </location>
</feature>
<feature type="transmembrane region" description="Helical" evidence="8">
    <location>
        <begin position="78"/>
        <end position="96"/>
    </location>
</feature>
<evidence type="ECO:0000259" key="9">
    <source>
        <dbReference type="Pfam" id="PF01699"/>
    </source>
</evidence>
<dbReference type="VEuPathDB" id="FungiDB:ASPACDRAFT_47514"/>
<dbReference type="GeneID" id="30975790"/>
<evidence type="ECO:0000256" key="4">
    <source>
        <dbReference type="ARBA" id="ARBA00022989"/>
    </source>
</evidence>
<dbReference type="PANTHER" id="PTHR31503:SF22">
    <property type="entry name" value="VACUOLAR CALCIUM ION TRANSPORTER"/>
    <property type="match status" value="1"/>
</dbReference>
<dbReference type="PANTHER" id="PTHR31503">
    <property type="entry name" value="VACUOLAR CALCIUM ION TRANSPORTER"/>
    <property type="match status" value="1"/>
</dbReference>
<comment type="subcellular location">
    <subcellularLocation>
        <location evidence="1">Endomembrane system</location>
        <topology evidence="1">Multi-pass membrane protein</topology>
    </subcellularLocation>
</comment>
<keyword evidence="5" id="KW-0406">Ion transport</keyword>
<dbReference type="EMBL" id="KV878988">
    <property type="protein sequence ID" value="OJJ95624.1"/>
    <property type="molecule type" value="Genomic_DNA"/>
</dbReference>
<sequence length="413" mass="44111">MASSVGDQPSFGDEFDPLLKNHSQSPSKSDPDRPLTHNPQALRRQLPTAVRSGAYLPICFLPLALVAGYLQWNPVLIFIYNLFAIIALSAIISDFSQQLATNTSDLTGALINTVPRKAVGLSLGAWAVASREIYVAQSLSIGVILSEILLILGCSIIAASYRTDILHFNQPTTNTLSSLMLATSTVLVLPSVLATSFPYELGDRTVAFSRGVSAVLLCVYAGYLYFQIGTHRHLFPQQPRTENLNEADGEADTAHELPRTAPGKAKALLILTLATLATIICSKFLTDTLVITAARLHLSKTLVAATLVPLATTGAAGMSMIRGCVASQDVDGAVCAVVQSVVHVGLFGMPALVLWGWALAKPMSLVFDVFEVVVLFFSVLLVNGVLRGGRYSVVHGVALIAMYAILTLAFCVR</sequence>
<organism evidence="10 11">
    <name type="scientific">Aspergillus aculeatus (strain ATCC 16872 / CBS 172.66 / WB 5094)</name>
    <dbReference type="NCBI Taxonomy" id="690307"/>
    <lineage>
        <taxon>Eukaryota</taxon>
        <taxon>Fungi</taxon>
        <taxon>Dikarya</taxon>
        <taxon>Ascomycota</taxon>
        <taxon>Pezizomycotina</taxon>
        <taxon>Eurotiomycetes</taxon>
        <taxon>Eurotiomycetidae</taxon>
        <taxon>Eurotiales</taxon>
        <taxon>Aspergillaceae</taxon>
        <taxon>Aspergillus</taxon>
        <taxon>Aspergillus subgen. Circumdati</taxon>
    </lineage>
</organism>
<dbReference type="GO" id="GO:0012505">
    <property type="term" value="C:endomembrane system"/>
    <property type="evidence" value="ECO:0007669"/>
    <property type="project" value="UniProtKB-SubCell"/>
</dbReference>
<accession>A0A1L9WHF5</accession>
<dbReference type="Pfam" id="PF01699">
    <property type="entry name" value="Na_Ca_ex"/>
    <property type="match status" value="2"/>
</dbReference>
<dbReference type="RefSeq" id="XP_020051964.1">
    <property type="nucleotide sequence ID" value="XM_020201976.1"/>
</dbReference>
<evidence type="ECO:0000313" key="10">
    <source>
        <dbReference type="EMBL" id="OJJ95624.1"/>
    </source>
</evidence>
<feature type="transmembrane region" description="Helical" evidence="8">
    <location>
        <begin position="206"/>
        <end position="226"/>
    </location>
</feature>
<keyword evidence="11" id="KW-1185">Reference proteome</keyword>
<evidence type="ECO:0000256" key="7">
    <source>
        <dbReference type="SAM" id="MobiDB-lite"/>
    </source>
</evidence>
<keyword evidence="6 8" id="KW-0472">Membrane</keyword>
<dbReference type="STRING" id="690307.A0A1L9WHF5"/>
<dbReference type="OMA" id="IGWCIAE"/>
<evidence type="ECO:0000313" key="11">
    <source>
        <dbReference type="Proteomes" id="UP000184546"/>
    </source>
</evidence>
<dbReference type="GO" id="GO:0015369">
    <property type="term" value="F:calcium:proton antiporter activity"/>
    <property type="evidence" value="ECO:0007669"/>
    <property type="project" value="TreeGrafter"/>
</dbReference>
<evidence type="ECO:0000256" key="5">
    <source>
        <dbReference type="ARBA" id="ARBA00023065"/>
    </source>
</evidence>
<gene>
    <name evidence="10" type="ORF">ASPACDRAFT_47514</name>
</gene>
<dbReference type="OrthoDB" id="1699231at2759"/>
<keyword evidence="4 8" id="KW-1133">Transmembrane helix</keyword>
<feature type="transmembrane region" description="Helical" evidence="8">
    <location>
        <begin position="179"/>
        <end position="199"/>
    </location>
</feature>
<reference evidence="11" key="1">
    <citation type="journal article" date="2017" name="Genome Biol.">
        <title>Comparative genomics reveals high biological diversity and specific adaptations in the industrially and medically important fungal genus Aspergillus.</title>
        <authorList>
            <person name="de Vries R.P."/>
            <person name="Riley R."/>
            <person name="Wiebenga A."/>
            <person name="Aguilar-Osorio G."/>
            <person name="Amillis S."/>
            <person name="Uchima C.A."/>
            <person name="Anderluh G."/>
            <person name="Asadollahi M."/>
            <person name="Askin M."/>
            <person name="Barry K."/>
            <person name="Battaglia E."/>
            <person name="Bayram O."/>
            <person name="Benocci T."/>
            <person name="Braus-Stromeyer S.A."/>
            <person name="Caldana C."/>
            <person name="Canovas D."/>
            <person name="Cerqueira G.C."/>
            <person name="Chen F."/>
            <person name="Chen W."/>
            <person name="Choi C."/>
            <person name="Clum A."/>
            <person name="Dos Santos R.A."/>
            <person name="Damasio A.R."/>
            <person name="Diallinas G."/>
            <person name="Emri T."/>
            <person name="Fekete E."/>
            <person name="Flipphi M."/>
            <person name="Freyberg S."/>
            <person name="Gallo A."/>
            <person name="Gournas C."/>
            <person name="Habgood R."/>
            <person name="Hainaut M."/>
            <person name="Harispe M.L."/>
            <person name="Henrissat B."/>
            <person name="Hilden K.S."/>
            <person name="Hope R."/>
            <person name="Hossain A."/>
            <person name="Karabika E."/>
            <person name="Karaffa L."/>
            <person name="Karanyi Z."/>
            <person name="Krasevec N."/>
            <person name="Kuo A."/>
            <person name="Kusch H."/>
            <person name="LaButti K."/>
            <person name="Lagendijk E.L."/>
            <person name="Lapidus A."/>
            <person name="Levasseur A."/>
            <person name="Lindquist E."/>
            <person name="Lipzen A."/>
            <person name="Logrieco A.F."/>
            <person name="MacCabe A."/>
            <person name="Maekelae M.R."/>
            <person name="Malavazi I."/>
            <person name="Melin P."/>
            <person name="Meyer V."/>
            <person name="Mielnichuk N."/>
            <person name="Miskei M."/>
            <person name="Molnar A.P."/>
            <person name="Mule G."/>
            <person name="Ngan C.Y."/>
            <person name="Orejas M."/>
            <person name="Orosz E."/>
            <person name="Ouedraogo J.P."/>
            <person name="Overkamp K.M."/>
            <person name="Park H.-S."/>
            <person name="Perrone G."/>
            <person name="Piumi F."/>
            <person name="Punt P.J."/>
            <person name="Ram A.F."/>
            <person name="Ramon A."/>
            <person name="Rauscher S."/>
            <person name="Record E."/>
            <person name="Riano-Pachon D.M."/>
            <person name="Robert V."/>
            <person name="Roehrig J."/>
            <person name="Ruller R."/>
            <person name="Salamov A."/>
            <person name="Salih N.S."/>
            <person name="Samson R.A."/>
            <person name="Sandor E."/>
            <person name="Sanguinetti M."/>
            <person name="Schuetze T."/>
            <person name="Sepcic K."/>
            <person name="Shelest E."/>
            <person name="Sherlock G."/>
            <person name="Sophianopoulou V."/>
            <person name="Squina F.M."/>
            <person name="Sun H."/>
            <person name="Susca A."/>
            <person name="Todd R.B."/>
            <person name="Tsang A."/>
            <person name="Unkles S.E."/>
            <person name="van de Wiele N."/>
            <person name="van Rossen-Uffink D."/>
            <person name="Oliveira J.V."/>
            <person name="Vesth T.C."/>
            <person name="Visser J."/>
            <person name="Yu J.-H."/>
            <person name="Zhou M."/>
            <person name="Andersen M.R."/>
            <person name="Archer D.B."/>
            <person name="Baker S.E."/>
            <person name="Benoit I."/>
            <person name="Brakhage A.A."/>
            <person name="Braus G.H."/>
            <person name="Fischer R."/>
            <person name="Frisvad J.C."/>
            <person name="Goldman G.H."/>
            <person name="Houbraken J."/>
            <person name="Oakley B."/>
            <person name="Pocsi I."/>
            <person name="Scazzocchio C."/>
            <person name="Seiboth B."/>
            <person name="vanKuyk P.A."/>
            <person name="Wortman J."/>
            <person name="Dyer P.S."/>
            <person name="Grigoriev I.V."/>
        </authorList>
    </citation>
    <scope>NUCLEOTIDE SEQUENCE [LARGE SCALE GENOMIC DNA]</scope>
    <source>
        <strain evidence="11">ATCC 16872 / CBS 172.66 / WB 5094</strain>
    </source>
</reference>
<evidence type="ECO:0000256" key="6">
    <source>
        <dbReference type="ARBA" id="ARBA00023136"/>
    </source>
</evidence>
<dbReference type="GO" id="GO:0006874">
    <property type="term" value="P:intracellular calcium ion homeostasis"/>
    <property type="evidence" value="ECO:0007669"/>
    <property type="project" value="TreeGrafter"/>
</dbReference>
<dbReference type="Proteomes" id="UP000184546">
    <property type="component" value="Unassembled WGS sequence"/>
</dbReference>
<name>A0A1L9WHF5_ASPA1</name>
<evidence type="ECO:0000256" key="3">
    <source>
        <dbReference type="ARBA" id="ARBA00022692"/>
    </source>
</evidence>